<comment type="caution">
    <text evidence="3">The sequence shown here is derived from an EMBL/GenBank/DDBJ whole genome shotgun (WGS) entry which is preliminary data.</text>
</comment>
<evidence type="ECO:0000256" key="1">
    <source>
        <dbReference type="ARBA" id="ARBA00010556"/>
    </source>
</evidence>
<dbReference type="PANTHER" id="PTHR40094:SF1">
    <property type="entry name" value="UBIQUITIN DOMAIN-CONTAINING PROTEIN"/>
    <property type="match status" value="1"/>
</dbReference>
<evidence type="ECO:0000313" key="3">
    <source>
        <dbReference type="EMBL" id="GAK75278.1"/>
    </source>
</evidence>
<dbReference type="NCBIfam" id="TIGR04057">
    <property type="entry name" value="SusC_RagA_signa"/>
    <property type="match status" value="1"/>
</dbReference>
<name>A0A081D8N2_NONUL</name>
<dbReference type="Pfam" id="PF17973">
    <property type="entry name" value="bMG10"/>
    <property type="match status" value="1"/>
</dbReference>
<proteinExistence type="inferred from homology"/>
<dbReference type="InterPro" id="IPR008930">
    <property type="entry name" value="Terpenoid_cyclase/PrenylTrfase"/>
</dbReference>
<dbReference type="Pfam" id="PF00207">
    <property type="entry name" value="A2M"/>
    <property type="match status" value="1"/>
</dbReference>
<reference evidence="3 4" key="1">
    <citation type="journal article" date="2014" name="Genome Announc.">
        <title>Draft Genome Sequences of Marine Flavobacterium Nonlabens Strains NR17, NR24, NR27, NR32, NR33, and Ara13.</title>
        <authorList>
            <person name="Nakanishi M."/>
            <person name="Meirelles P."/>
            <person name="Suzuki R."/>
            <person name="Takatani N."/>
            <person name="Mino S."/>
            <person name="Suda W."/>
            <person name="Oshima K."/>
            <person name="Hattori M."/>
            <person name="Ohkuma M."/>
            <person name="Hosokawa M."/>
            <person name="Miyashita K."/>
            <person name="Thompson F.L."/>
            <person name="Niwa A."/>
            <person name="Sawabe T."/>
            <person name="Sawabe T."/>
        </authorList>
    </citation>
    <scope>NUCLEOTIDE SEQUENCE [LARGE SCALE GENOMIC DNA]</scope>
    <source>
        <strain evidence="4">JCM19296</strain>
    </source>
</reference>
<dbReference type="PANTHER" id="PTHR40094">
    <property type="entry name" value="ALPHA-2-MACROGLOBULIN HOMOLOG"/>
    <property type="match status" value="1"/>
</dbReference>
<dbReference type="InterPro" id="IPR037066">
    <property type="entry name" value="Plug_dom_sf"/>
</dbReference>
<dbReference type="Gene3D" id="2.170.130.10">
    <property type="entry name" value="TonB-dependent receptor, plug domain"/>
    <property type="match status" value="1"/>
</dbReference>
<dbReference type="SUPFAM" id="SSF49464">
    <property type="entry name" value="Carboxypeptidase regulatory domain-like"/>
    <property type="match status" value="1"/>
</dbReference>
<dbReference type="Pfam" id="PF01835">
    <property type="entry name" value="MG2"/>
    <property type="match status" value="1"/>
</dbReference>
<evidence type="ECO:0000313" key="4">
    <source>
        <dbReference type="Proteomes" id="UP000028980"/>
    </source>
</evidence>
<gene>
    <name evidence="3" type="ORF">JCM19296_856</name>
</gene>
<dbReference type="Gene3D" id="1.50.10.20">
    <property type="match status" value="1"/>
</dbReference>
<dbReference type="InterPro" id="IPR051802">
    <property type="entry name" value="YfhM-like"/>
</dbReference>
<comment type="similarity">
    <text evidence="1">Belongs to the protease inhibitor I39 (alpha-2-macroglobulin) family. Bacterial alpha-2-macroglobulin subfamily.</text>
</comment>
<dbReference type="SUPFAM" id="SSF48239">
    <property type="entry name" value="Terpenoid cyclases/Protein prenyltransferases"/>
    <property type="match status" value="1"/>
</dbReference>
<evidence type="ECO:0000259" key="2">
    <source>
        <dbReference type="SMART" id="SM01360"/>
    </source>
</evidence>
<dbReference type="Gene3D" id="1.25.40.10">
    <property type="entry name" value="Tetratricopeptide repeat domain"/>
    <property type="match status" value="1"/>
</dbReference>
<dbReference type="Gene3D" id="2.60.40.1930">
    <property type="match status" value="1"/>
</dbReference>
<feature type="domain" description="Alpha-2-macroglobulin" evidence="2">
    <location>
        <begin position="1416"/>
        <end position="1506"/>
    </location>
</feature>
<dbReference type="InterPro" id="IPR041246">
    <property type="entry name" value="Bact_MG10"/>
</dbReference>
<protein>
    <recommendedName>
        <fullName evidence="2">Alpha-2-macroglobulin domain-containing protein</fullName>
    </recommendedName>
</protein>
<dbReference type="Proteomes" id="UP000028980">
    <property type="component" value="Unassembled WGS sequence"/>
</dbReference>
<dbReference type="InterPro" id="IPR001599">
    <property type="entry name" value="Macroglobln_a2"/>
</dbReference>
<organism evidence="3 4">
    <name type="scientific">Nonlabens ulvanivorans</name>
    <name type="common">Persicivirga ulvanivorans</name>
    <dbReference type="NCBI Taxonomy" id="906888"/>
    <lineage>
        <taxon>Bacteria</taxon>
        <taxon>Pseudomonadati</taxon>
        <taxon>Bacteroidota</taxon>
        <taxon>Flavobacteriia</taxon>
        <taxon>Flavobacteriales</taxon>
        <taxon>Flavobacteriaceae</taxon>
        <taxon>Nonlabens</taxon>
    </lineage>
</organism>
<dbReference type="InterPro" id="IPR012910">
    <property type="entry name" value="Plug_dom"/>
</dbReference>
<dbReference type="SUPFAM" id="SSF56935">
    <property type="entry name" value="Porins"/>
    <property type="match status" value="1"/>
</dbReference>
<dbReference type="Gene3D" id="2.60.40.1120">
    <property type="entry name" value="Carboxypeptidase-like, regulatory domain"/>
    <property type="match status" value="1"/>
</dbReference>
<dbReference type="InterPro" id="IPR011990">
    <property type="entry name" value="TPR-like_helical_dom_sf"/>
</dbReference>
<accession>A0A081D8N2</accession>
<dbReference type="InterPro" id="IPR023997">
    <property type="entry name" value="TonB-dep_OMP_SusC/RagA_CS"/>
</dbReference>
<sequence>MRPNHYITAVLILFAMQQGIAQNFYIDKWREVEQFELQDRIEDATQVVDEIYKYARRKNDHDQYIKVFLFKSKYQLINEEEAQYKIIAELDKMIVKAQFPNKNIYNGIRAKLLDDYARANQWKIRQRTAVDTDDVDFKTWDATKFYSEVHKSYQASLEQPEKLVKIPLSDYSAIIGPMAPARFLRPSLLDILSHQALNFYKSGYFNLTKPKEEFIITKENAFLNTAHLLKLKRPAGDTVFSKYDVMQQYAHLEAMHLKSNNDAAFIHVITDRLWYAQNQLGNYQVYEDYEKELQSIITSYDANPAVTEAYYYLALYHQNLSNQVGEEQQYSHRRKAIQLVNKAIDLYPKSYGAALCEQLKNQMYQSSVNVQVENLIIPNRPHRGVVNYRNVEQIDLYYIKVSVDEDLKDLRFADSLYQQFIDKAIDSQNLAHKESIQLPKGDDTFNHTYEYVAPAIEKGRYVVMAKTDKADEVKYAHTFITVTNLTLFKKDSELGTALLVKDRTTGKPIEGAVIQVTYNKKSRDFKSDRDGIAMYNIKSIRGRQEVLISNNGDSLSTNYYGYYRDKNDVSVDQEIFDVKTFTYLDRAIYRPGQTVYFKAILLKKKESDKQSSVVSNELLEIYAEDVNGTEIYRTKLKTNEFGSIHGSFEIPKDVLTGEFTLYIDEPDEETAFYNTVNDWEDGEINFKVEEYKRPTFEVDFNEITETYKLGDSVTVSGFGKAFLGSNVTNATVTYKVIRSYNYARWRSGYYGNSEKVILQGETTTDADGVFKIKFLAENDKDADSEYQPLYTYKIEADLTDLNGETRSASTTMRVGTNAIRITSQLPYQFTTEKNTLKVGVKNLNGQFVNGKLIVELRKQPQASHVIIASGLPQAEFQEIENTTFGKTFPYAELRKDEIETDWKKAPIIFRKELTTDSLTTVELPITENWDNGAYYVYIKAVESDQSFDNEDDVIDSRTEKTIWANLELPLKPEIISVYSDYTEEAAIFNAFTSMNGVYATLTLWTDKELIEEKLIFLKKGKTELKYPWSQINGKQISIQLQVQKENGFEQTNTATVEKPVDPVAQYQIKTQSFRNKLQPGGEETWSFTIKDDNQIPMQAEVLASMYDKSLDEFATANWNAPFIRNNQYSFSPSLYQNTSYNRSQSLYVQFPRNNNYNSSLCYDSFNFFGLSFNNFYRNYNYYKETTRRKFKKLEAKKGFITGQVMDTTGEPVLGATILIKGSGRAVTTDFDGVFSIQAIPEDVLAFSFAGYTPQEITVGSQEVVNVVMKESLNAVIVTAYGTAMMSSEMIQNEPVGDFEMIIDGKAPGLLVNAGSGQPGVAAKVRIRGTVSIDGANDPLYIVDGEVVTGGEFAKMNANSFNSVSVLKDAQATALYGSRAAAGVIVISTKDGVTSNDLILREMNLNNVQARKNLQETAFFFPELRTDEKGNLKFSFTSPEALTQWKLRLLAHDKKGKTAQLEQLVVTQKELNVIPNAPRFLRETDTIRFSAKIANLSDAAMDGTARLQLFDAMTMKAIDVELGNVNNNRDFTIEKDGNTSVNWTFRIPLGTQAVTYRVVAAAGNFSDGEENTLPVLSNRMLVSESRALSVRAGETKTAVMDNLLNSDSGTMAHHQMVFEYTSNPSWYAIKSLPYLMEYEHECAEQTFSRYYANAMAHHILTSNPKVKTVFDSWAQNGTNVSALEKNEELKTVMLSHTPWLRDAQSEAQKQQRIATLFDLAETAKQKKKTLAKLEKLQGDSGGFPWFNGGYTNEYITRHIAAGLGHMKKLGIKNDDTPQTDRMYKNAIDALDTEWKKRFNRYLESHQTLKDYSYGNAFWHYQYARSFDVSITENSDEVLEKAMEYAFAKAEKSYSSQPLYTKLLMAITLHRNGKTKLASSIMEGLKQTAVKSDENGMFWKENKNSWYWYSSDIETQALAIEAFQEVTADLNSVEELKIWLLKNKRTNQWKSTKATADATYALLLQGGKWLDVEENNKITWGGNKPLPVDKMKAVEKEAGTGYFKITMNAPEVYKELGTVTVKNKSDVTGYGALYWQYFEDLDKIKVDDDLPLSVKKKLFKKVMTDSGEKLEEITSEEPLTIGDLITVRLIIKTNADMDFVHLKDMRASGFEPVDVISKYKWQDGLGYYQSTKDVATHFFLDQMNKGTYVFEYDVRASNAGQFSNGITQLECMYAPEFSSHSEGMRVKIEE</sequence>
<dbReference type="Pfam" id="PF13715">
    <property type="entry name" value="CarbopepD_reg_2"/>
    <property type="match status" value="1"/>
</dbReference>
<dbReference type="InterPro" id="IPR008969">
    <property type="entry name" value="CarboxyPept-like_regulatory"/>
</dbReference>
<dbReference type="SMART" id="SM01360">
    <property type="entry name" value="A2M"/>
    <property type="match status" value="1"/>
</dbReference>
<dbReference type="GO" id="GO:0004866">
    <property type="term" value="F:endopeptidase inhibitor activity"/>
    <property type="evidence" value="ECO:0007669"/>
    <property type="project" value="InterPro"/>
</dbReference>
<dbReference type="InterPro" id="IPR002890">
    <property type="entry name" value="MG2"/>
</dbReference>
<dbReference type="Pfam" id="PF07715">
    <property type="entry name" value="Plug"/>
    <property type="match status" value="1"/>
</dbReference>
<dbReference type="EMBL" id="BBLG01000001">
    <property type="protein sequence ID" value="GAK75278.1"/>
    <property type="molecule type" value="Genomic_DNA"/>
</dbReference>